<dbReference type="InterPro" id="IPR001920">
    <property type="entry name" value="Asp/Glu_race"/>
</dbReference>
<dbReference type="PANTHER" id="PTHR21198">
    <property type="entry name" value="GLUTAMATE RACEMASE"/>
    <property type="match status" value="1"/>
</dbReference>
<dbReference type="InterPro" id="IPR004380">
    <property type="entry name" value="Asp_race"/>
</dbReference>
<evidence type="ECO:0000313" key="3">
    <source>
        <dbReference type="EMBL" id="GAA4118621.1"/>
    </source>
</evidence>
<dbReference type="NCBIfam" id="TIGR00035">
    <property type="entry name" value="asp_race"/>
    <property type="match status" value="1"/>
</dbReference>
<dbReference type="Pfam" id="PF01177">
    <property type="entry name" value="Asp_Glu_race"/>
    <property type="match status" value="1"/>
</dbReference>
<proteinExistence type="inferred from homology"/>
<dbReference type="Gene3D" id="3.40.50.1860">
    <property type="match status" value="2"/>
</dbReference>
<reference evidence="4" key="1">
    <citation type="journal article" date="2019" name="Int. J. Syst. Evol. Microbiol.">
        <title>The Global Catalogue of Microorganisms (GCM) 10K type strain sequencing project: providing services to taxonomists for standard genome sequencing and annotation.</title>
        <authorList>
            <consortium name="The Broad Institute Genomics Platform"/>
            <consortium name="The Broad Institute Genome Sequencing Center for Infectious Disease"/>
            <person name="Wu L."/>
            <person name="Ma J."/>
        </authorList>
    </citation>
    <scope>NUCLEOTIDE SEQUENCE [LARGE SCALE GENOMIC DNA]</scope>
    <source>
        <strain evidence="4">JCM 16703</strain>
    </source>
</reference>
<name>A0ABP7XIH1_9ACTN</name>
<dbReference type="RefSeq" id="WP_344733255.1">
    <property type="nucleotide sequence ID" value="NZ_BAAAZH010000013.1"/>
</dbReference>
<sequence length="235" mass="24785">MRTLGLLGGMSWHSTIDYYRVLNEQAAAALGGHASAPITLQSVDFSRIRALQVAEDWDGAGRLLAEAARRCEASGADALLICTNLMHRVADAVEDAVDLPLLRITDAIAARALAEGHRTVGLLGTRWTMEEDFYVGRLRAAGLEVVVPDAAARAEVDRIIFEELTRGVVSAPSAAIYRGLLHDLAADGAQAVVLGCTEIQLLVGAADSPVPLLDSMRVHAEAAAAWALDGVLAAV</sequence>
<dbReference type="SUPFAM" id="SSF53681">
    <property type="entry name" value="Aspartate/glutamate racemase"/>
    <property type="match status" value="2"/>
</dbReference>
<evidence type="ECO:0000256" key="2">
    <source>
        <dbReference type="ARBA" id="ARBA00023235"/>
    </source>
</evidence>
<keyword evidence="2" id="KW-0413">Isomerase</keyword>
<organism evidence="3 4">
    <name type="scientific">Nocardioides fonticola</name>
    <dbReference type="NCBI Taxonomy" id="450363"/>
    <lineage>
        <taxon>Bacteria</taxon>
        <taxon>Bacillati</taxon>
        <taxon>Actinomycetota</taxon>
        <taxon>Actinomycetes</taxon>
        <taxon>Propionibacteriales</taxon>
        <taxon>Nocardioidaceae</taxon>
        <taxon>Nocardioides</taxon>
    </lineage>
</organism>
<keyword evidence="4" id="KW-1185">Reference proteome</keyword>
<dbReference type="EMBL" id="BAAAZH010000013">
    <property type="protein sequence ID" value="GAA4118621.1"/>
    <property type="molecule type" value="Genomic_DNA"/>
</dbReference>
<dbReference type="Proteomes" id="UP001501495">
    <property type="component" value="Unassembled WGS sequence"/>
</dbReference>
<comment type="caution">
    <text evidence="3">The sequence shown here is derived from an EMBL/GenBank/DDBJ whole genome shotgun (WGS) entry which is preliminary data.</text>
</comment>
<accession>A0ABP7XIH1</accession>
<protein>
    <submittedName>
        <fullName evidence="3">Aspartate/glutamate racemase family protein</fullName>
    </submittedName>
</protein>
<comment type="similarity">
    <text evidence="1">Belongs to the aspartate/glutamate racemases family.</text>
</comment>
<gene>
    <name evidence="3" type="ORF">GCM10022215_20370</name>
</gene>
<evidence type="ECO:0000313" key="4">
    <source>
        <dbReference type="Proteomes" id="UP001501495"/>
    </source>
</evidence>
<evidence type="ECO:0000256" key="1">
    <source>
        <dbReference type="ARBA" id="ARBA00007847"/>
    </source>
</evidence>
<dbReference type="PANTHER" id="PTHR21198:SF7">
    <property type="entry name" value="ASPARTATE-GLUTAMATE RACEMASE FAMILY"/>
    <property type="match status" value="1"/>
</dbReference>
<dbReference type="InterPro" id="IPR015942">
    <property type="entry name" value="Asp/Glu/hydantoin_racemase"/>
</dbReference>